<dbReference type="Pfam" id="PF01546">
    <property type="entry name" value="Peptidase_M20"/>
    <property type="match status" value="1"/>
</dbReference>
<dbReference type="EMBL" id="WNBW01000001">
    <property type="protein sequence ID" value="MTU03249.1"/>
    <property type="molecule type" value="Genomic_DNA"/>
</dbReference>
<dbReference type="GO" id="GO:0016787">
    <property type="term" value="F:hydrolase activity"/>
    <property type="evidence" value="ECO:0007669"/>
    <property type="project" value="UniProtKB-KW"/>
</dbReference>
<evidence type="ECO:0000259" key="3">
    <source>
        <dbReference type="Pfam" id="PF07687"/>
    </source>
</evidence>
<dbReference type="EMBL" id="CBDS010000087">
    <property type="protein sequence ID" value="CDB46336.1"/>
    <property type="molecule type" value="Genomic_DNA"/>
</dbReference>
<evidence type="ECO:0000313" key="4">
    <source>
        <dbReference type="EMBL" id="CDB46336.1"/>
    </source>
</evidence>
<reference evidence="4" key="1">
    <citation type="submission" date="2012-11" db="EMBL/GenBank/DDBJ databases">
        <title>Dependencies among metagenomic species, viruses, plasmids and units of genetic variation.</title>
        <authorList>
            <person name="Nielsen H.B."/>
            <person name="Almeida M."/>
            <person name="Juncker A.S."/>
            <person name="Rasmussen S."/>
            <person name="Li J."/>
            <person name="Sunagawa S."/>
            <person name="Plichta D."/>
            <person name="Gautier L."/>
            <person name="Le Chatelier E."/>
            <person name="Peletier E."/>
            <person name="Bonde I."/>
            <person name="Nielsen T."/>
            <person name="Manichanh C."/>
            <person name="Arumugam M."/>
            <person name="Batto J."/>
            <person name="Santos M.B.Q.D."/>
            <person name="Blom N."/>
            <person name="Borruel N."/>
            <person name="Burgdorf K.S."/>
            <person name="Boumezbeur F."/>
            <person name="Casellas F."/>
            <person name="Dore J."/>
            <person name="Guarner F."/>
            <person name="Hansen T."/>
            <person name="Hildebrand F."/>
            <person name="Kaas R.S."/>
            <person name="Kennedy S."/>
            <person name="Kristiansen K."/>
            <person name="Kultima J.R."/>
            <person name="Leonard P."/>
            <person name="Levenez F."/>
            <person name="Lund O."/>
            <person name="Moumen B."/>
            <person name="Le Paslier D."/>
            <person name="Pons N."/>
            <person name="Pedersen O."/>
            <person name="Prifti E."/>
            <person name="Qin J."/>
            <person name="Raes J."/>
            <person name="Tap J."/>
            <person name="Tims S."/>
            <person name="Ussery D.W."/>
            <person name="Yamada T."/>
            <person name="MetaHit consortium"/>
            <person name="Renault P."/>
            <person name="Sicheritz-Ponten T."/>
            <person name="Bork P."/>
            <person name="Wang J."/>
            <person name="Brunak S."/>
            <person name="Ehrlich S.D."/>
        </authorList>
    </citation>
    <scope>NUCLEOTIDE SEQUENCE [LARGE SCALE GENOMIC DNA]</scope>
</reference>
<accession>A0A6I3RU49</accession>
<organism evidence="4">
    <name type="scientific">Phascolarctobacterium faecium</name>
    <dbReference type="NCBI Taxonomy" id="33025"/>
    <lineage>
        <taxon>Bacteria</taxon>
        <taxon>Bacillati</taxon>
        <taxon>Bacillota</taxon>
        <taxon>Negativicutes</taxon>
        <taxon>Acidaminococcales</taxon>
        <taxon>Acidaminococcaceae</taxon>
        <taxon>Phascolarctobacterium</taxon>
    </lineage>
</organism>
<dbReference type="PANTHER" id="PTHR42994:SF2">
    <property type="entry name" value="PEPTIDASE"/>
    <property type="match status" value="1"/>
</dbReference>
<dbReference type="NCBIfam" id="TIGR01883">
    <property type="entry name" value="PepT-like"/>
    <property type="match status" value="1"/>
</dbReference>
<dbReference type="SUPFAM" id="SSF55031">
    <property type="entry name" value="Bacterial exopeptidase dimerisation domain"/>
    <property type="match status" value="1"/>
</dbReference>
<accession>R6ILS5</accession>
<keyword evidence="5" id="KW-0378">Hydrolase</keyword>
<dbReference type="HOGENOM" id="CLU_021802_6_0_9"/>
<evidence type="ECO:0000313" key="6">
    <source>
        <dbReference type="EMBL" id="MTU03249.1"/>
    </source>
</evidence>
<evidence type="ECO:0000256" key="1">
    <source>
        <dbReference type="ARBA" id="ARBA00001947"/>
    </source>
</evidence>
<evidence type="ECO:0000313" key="8">
    <source>
        <dbReference type="Proteomes" id="UP000484547"/>
    </source>
</evidence>
<dbReference type="Proteomes" id="UP000484547">
    <property type="component" value="Unassembled WGS sequence"/>
</dbReference>
<sequence>MMINKTRILNEFIELVSVPCPSKDEKAEADLLVQKLQAMGLEVKVDDAGRKIGGTTGNVWAFLSGNVEGAAGLFFEAHMDSVPPTTGTKVVLRDGVLYSDGTTTLGGDDKVGIAAVLEAVRAVQEQNIPHGDIQLCFTIAEEIGCLGVVNLDPKDIRADLGYCLDIGGAPGIVTNSAPRLFDIYFTVKGKSAHAGIEPEKGINAIMLAAKALTALPAYGRLDEETTLNIGQIEGGAATNIVAEQAKFVIDMRCMDPDKLERLKNETIRCIREVVEAGGGILEVDPVEGCPAVHVAEDHTAVLLAKQAADNLQLPFELTKTGGCSDGNFLCGYGLPCVLLATGMNKVHTTEECLRECDLYDCARWVTEIIRITGEK</sequence>
<evidence type="ECO:0000313" key="5">
    <source>
        <dbReference type="EMBL" id="MTT75118.1"/>
    </source>
</evidence>
<dbReference type="OrthoDB" id="9776600at2"/>
<evidence type="ECO:0000256" key="2">
    <source>
        <dbReference type="ARBA" id="ARBA00022833"/>
    </source>
</evidence>
<comment type="caution">
    <text evidence="4">The sequence shown here is derived from an EMBL/GenBank/DDBJ whole genome shotgun (WGS) entry which is preliminary data.</text>
</comment>
<gene>
    <name evidence="4" type="ORF">BN533_01392</name>
    <name evidence="5" type="ORF">GMD11_02390</name>
    <name evidence="6" type="ORF">GMD18_02385</name>
</gene>
<reference evidence="7 8" key="2">
    <citation type="journal article" date="2019" name="Nat. Med.">
        <title>A library of human gut bacterial isolates paired with longitudinal multiomics data enables mechanistic microbiome research.</title>
        <authorList>
            <person name="Poyet M."/>
            <person name="Groussin M."/>
            <person name="Gibbons S.M."/>
            <person name="Avila-Pacheco J."/>
            <person name="Jiang X."/>
            <person name="Kearney S.M."/>
            <person name="Perrotta A.R."/>
            <person name="Berdy B."/>
            <person name="Zhao S."/>
            <person name="Lieberman T.D."/>
            <person name="Swanson P.K."/>
            <person name="Smith M."/>
            <person name="Roesemann S."/>
            <person name="Alexander J.E."/>
            <person name="Rich S.A."/>
            <person name="Livny J."/>
            <person name="Vlamakis H."/>
            <person name="Clish C."/>
            <person name="Bullock K."/>
            <person name="Deik A."/>
            <person name="Scott J."/>
            <person name="Pierce K.A."/>
            <person name="Xavier R.J."/>
            <person name="Alm E.J."/>
        </authorList>
    </citation>
    <scope>NUCLEOTIDE SEQUENCE [LARGE SCALE GENOMIC DNA]</scope>
    <source>
        <strain evidence="5 8">BIOML-A13</strain>
        <strain evidence="6 7">BIOML-A3</strain>
    </source>
</reference>
<dbReference type="InterPro" id="IPR002933">
    <property type="entry name" value="Peptidase_M20"/>
</dbReference>
<dbReference type="InterPro" id="IPR010162">
    <property type="entry name" value="PepT-like"/>
</dbReference>
<comment type="cofactor">
    <cofactor evidence="1">
        <name>Zn(2+)</name>
        <dbReference type="ChEBI" id="CHEBI:29105"/>
    </cofactor>
</comment>
<dbReference type="AlphaFoldDB" id="R6ILS5"/>
<dbReference type="Proteomes" id="UP000443070">
    <property type="component" value="Unassembled WGS sequence"/>
</dbReference>
<dbReference type="eggNOG" id="COG2195">
    <property type="taxonomic scope" value="Bacteria"/>
</dbReference>
<keyword evidence="7" id="KW-1185">Reference proteome</keyword>
<dbReference type="STRING" id="1262914.BN533_01392"/>
<dbReference type="EMBL" id="WNBM01000001">
    <property type="protein sequence ID" value="MTT75118.1"/>
    <property type="molecule type" value="Genomic_DNA"/>
</dbReference>
<dbReference type="SUPFAM" id="SSF53187">
    <property type="entry name" value="Zn-dependent exopeptidases"/>
    <property type="match status" value="1"/>
</dbReference>
<dbReference type="RefSeq" id="WP_021718292.1">
    <property type="nucleotide sequence ID" value="NZ_CAUERG010000002.1"/>
</dbReference>
<dbReference type="InterPro" id="IPR036264">
    <property type="entry name" value="Bact_exopeptidase_dim_dom"/>
</dbReference>
<dbReference type="PANTHER" id="PTHR42994">
    <property type="entry name" value="PEPTIDASE T"/>
    <property type="match status" value="1"/>
</dbReference>
<feature type="domain" description="Peptidase M20 dimerisation" evidence="3">
    <location>
        <begin position="185"/>
        <end position="272"/>
    </location>
</feature>
<evidence type="ECO:0000313" key="7">
    <source>
        <dbReference type="Proteomes" id="UP000443070"/>
    </source>
</evidence>
<proteinExistence type="predicted"/>
<dbReference type="Pfam" id="PF07687">
    <property type="entry name" value="M20_dimer"/>
    <property type="match status" value="1"/>
</dbReference>
<keyword evidence="2" id="KW-0862">Zinc</keyword>
<name>R6ILS5_9FIRM</name>
<dbReference type="Gene3D" id="3.40.630.10">
    <property type="entry name" value="Zn peptidases"/>
    <property type="match status" value="1"/>
</dbReference>
<protein>
    <submittedName>
        <fullName evidence="5">M20/M25/M40 family metallo-hydrolase</fullName>
    </submittedName>
    <submittedName>
        <fullName evidence="4">Peptidase T-like protein</fullName>
    </submittedName>
</protein>
<dbReference type="Gene3D" id="3.30.70.360">
    <property type="match status" value="1"/>
</dbReference>
<dbReference type="InterPro" id="IPR011650">
    <property type="entry name" value="Peptidase_M20_dimer"/>
</dbReference>